<name>A0A7X1BS82_9ENTR</name>
<dbReference type="RefSeq" id="WP_185656377.1">
    <property type="nucleotide sequence ID" value="NZ_JACLAG010000006.1"/>
</dbReference>
<evidence type="ECO:0000313" key="2">
    <source>
        <dbReference type="EMBL" id="MBC2622150.1"/>
    </source>
</evidence>
<gene>
    <name evidence="2" type="ORF">H7I73_21175</name>
</gene>
<evidence type="ECO:0000256" key="1">
    <source>
        <dbReference type="SAM" id="Phobius"/>
    </source>
</evidence>
<feature type="transmembrane region" description="Helical" evidence="1">
    <location>
        <begin position="64"/>
        <end position="83"/>
    </location>
</feature>
<organism evidence="2 3">
    <name type="scientific">Citrobacter cronae</name>
    <dbReference type="NCBI Taxonomy" id="1748967"/>
    <lineage>
        <taxon>Bacteria</taxon>
        <taxon>Pseudomonadati</taxon>
        <taxon>Pseudomonadota</taxon>
        <taxon>Gammaproteobacteria</taxon>
        <taxon>Enterobacterales</taxon>
        <taxon>Enterobacteriaceae</taxon>
        <taxon>Citrobacter</taxon>
        <taxon>Citrobacter freundii complex</taxon>
    </lineage>
</organism>
<feature type="transmembrane region" description="Helical" evidence="1">
    <location>
        <begin position="33"/>
        <end position="52"/>
    </location>
</feature>
<protein>
    <submittedName>
        <fullName evidence="2">Uncharacterized protein</fullName>
    </submittedName>
</protein>
<dbReference type="Proteomes" id="UP000548504">
    <property type="component" value="Unassembled WGS sequence"/>
</dbReference>
<keyword evidence="1" id="KW-1133">Transmembrane helix</keyword>
<evidence type="ECO:0000313" key="3">
    <source>
        <dbReference type="Proteomes" id="UP000548504"/>
    </source>
</evidence>
<proteinExistence type="predicted"/>
<accession>A0A7X1BS82</accession>
<keyword evidence="1" id="KW-0812">Transmembrane</keyword>
<dbReference type="EMBL" id="JACLAG010000006">
    <property type="protein sequence ID" value="MBC2622150.1"/>
    <property type="molecule type" value="Genomic_DNA"/>
</dbReference>
<sequence length="103" mass="11528">MDPTTLHYGIASTIAYLVLTLLLYGVNIGKHMVILTFLFILFSALVGAALAKSLQFDILMTLTWIIYGLCCCILAGGVLYRSVQVYEYFKERKKTKPKTTIIS</sequence>
<feature type="transmembrane region" description="Helical" evidence="1">
    <location>
        <begin position="6"/>
        <end position="26"/>
    </location>
</feature>
<comment type="caution">
    <text evidence="2">The sequence shown here is derived from an EMBL/GenBank/DDBJ whole genome shotgun (WGS) entry which is preliminary data.</text>
</comment>
<dbReference type="AlphaFoldDB" id="A0A7X1BS82"/>
<keyword evidence="1" id="KW-0472">Membrane</keyword>
<reference evidence="2 3" key="1">
    <citation type="submission" date="2020-08" db="EMBL/GenBank/DDBJ databases">
        <title>Emergence and comparative genomics analysis of Citrobacter in Fennec fox imported from North Africa to China.</title>
        <authorList>
            <person name="Zheng B."/>
        </authorList>
    </citation>
    <scope>NUCLEOTIDE SEQUENCE [LARGE SCALE GENOMIC DNA]</scope>
    <source>
        <strain evidence="2 3">FF141</strain>
    </source>
</reference>